<dbReference type="RefSeq" id="WP_057754980.1">
    <property type="nucleotide sequence ID" value="NZ_JQBP01000003.1"/>
</dbReference>
<feature type="chain" id="PRO_5038836023" description="Solute-binding protein family 3/N-terminal domain-containing protein" evidence="5">
    <location>
        <begin position="26"/>
        <end position="263"/>
    </location>
</feature>
<comment type="similarity">
    <text evidence="2 4">Belongs to the bacterial solute-binding protein 3 family.</text>
</comment>
<dbReference type="PANTHER" id="PTHR35936">
    <property type="entry name" value="MEMBRANE-BOUND LYTIC MUREIN TRANSGLYCOSYLASE F"/>
    <property type="match status" value="1"/>
</dbReference>
<dbReference type="PANTHER" id="PTHR35936:SF34">
    <property type="entry name" value="ABC TRANSPORTER EXTRACELLULAR-BINDING PROTEIN YCKB-RELATED"/>
    <property type="match status" value="1"/>
</dbReference>
<evidence type="ECO:0000313" key="7">
    <source>
        <dbReference type="EMBL" id="KRN74992.1"/>
    </source>
</evidence>
<evidence type="ECO:0000313" key="8">
    <source>
        <dbReference type="Proteomes" id="UP000051655"/>
    </source>
</evidence>
<dbReference type="SMART" id="SM00062">
    <property type="entry name" value="PBPb"/>
    <property type="match status" value="1"/>
</dbReference>
<gene>
    <name evidence="7" type="ORF">IV73_GL000749</name>
</gene>
<dbReference type="InterPro" id="IPR001638">
    <property type="entry name" value="Solute-binding_3/MltF_N"/>
</dbReference>
<dbReference type="InterPro" id="IPR018313">
    <property type="entry name" value="SBP_3_CS"/>
</dbReference>
<dbReference type="AlphaFoldDB" id="A0A0R2JCE1"/>
<dbReference type="STRING" id="1616.IV73_GL000749"/>
<dbReference type="GO" id="GO:0030313">
    <property type="term" value="C:cell envelope"/>
    <property type="evidence" value="ECO:0007669"/>
    <property type="project" value="UniProtKB-SubCell"/>
</dbReference>
<feature type="domain" description="Solute-binding protein family 3/N-terminal" evidence="6">
    <location>
        <begin position="40"/>
        <end position="259"/>
    </location>
</feature>
<dbReference type="PROSITE" id="PS01039">
    <property type="entry name" value="SBP_BACTERIAL_3"/>
    <property type="match status" value="1"/>
</dbReference>
<dbReference type="SUPFAM" id="SSF53850">
    <property type="entry name" value="Periplasmic binding protein-like II"/>
    <property type="match status" value="1"/>
</dbReference>
<dbReference type="PATRIC" id="fig|1616.3.peg.769"/>
<name>A0A0R2JCE1_9LACO</name>
<evidence type="ECO:0000259" key="6">
    <source>
        <dbReference type="SMART" id="SM00062"/>
    </source>
</evidence>
<reference evidence="7 8" key="1">
    <citation type="journal article" date="2015" name="Genome Announc.">
        <title>Expanding the biotechnology potential of lactobacilli through comparative genomics of 213 strains and associated genera.</title>
        <authorList>
            <person name="Sun Z."/>
            <person name="Harris H.M."/>
            <person name="McCann A."/>
            <person name="Guo C."/>
            <person name="Argimon S."/>
            <person name="Zhang W."/>
            <person name="Yang X."/>
            <person name="Jeffery I.B."/>
            <person name="Cooney J.C."/>
            <person name="Kagawa T.F."/>
            <person name="Liu W."/>
            <person name="Song Y."/>
            <person name="Salvetti E."/>
            <person name="Wrobel A."/>
            <person name="Rasinkangas P."/>
            <person name="Parkhill J."/>
            <person name="Rea M.C."/>
            <person name="O'Sullivan O."/>
            <person name="Ritari J."/>
            <person name="Douillard F.P."/>
            <person name="Paul Ross R."/>
            <person name="Yang R."/>
            <person name="Briner A.E."/>
            <person name="Felis G.E."/>
            <person name="de Vos W.M."/>
            <person name="Barrangou R."/>
            <person name="Klaenhammer T.R."/>
            <person name="Caufield P.W."/>
            <person name="Cui Y."/>
            <person name="Zhang H."/>
            <person name="O'Toole P.W."/>
        </authorList>
    </citation>
    <scope>NUCLEOTIDE SEQUENCE [LARGE SCALE GENOMIC DNA]</scope>
    <source>
        <strain evidence="7 8">DSM 20593</strain>
    </source>
</reference>
<dbReference type="Pfam" id="PF00497">
    <property type="entry name" value="SBP_bac_3"/>
    <property type="match status" value="1"/>
</dbReference>
<proteinExistence type="inferred from homology"/>
<keyword evidence="3 5" id="KW-0732">Signal</keyword>
<evidence type="ECO:0000256" key="5">
    <source>
        <dbReference type="SAM" id="SignalP"/>
    </source>
</evidence>
<accession>A0A0R2JCE1</accession>
<organism evidence="7 8">
    <name type="scientific">Weissella kandleri</name>
    <dbReference type="NCBI Taxonomy" id="1616"/>
    <lineage>
        <taxon>Bacteria</taxon>
        <taxon>Bacillati</taxon>
        <taxon>Bacillota</taxon>
        <taxon>Bacilli</taxon>
        <taxon>Lactobacillales</taxon>
        <taxon>Lactobacillaceae</taxon>
        <taxon>Weissella</taxon>
    </lineage>
</organism>
<evidence type="ECO:0000256" key="4">
    <source>
        <dbReference type="RuleBase" id="RU003744"/>
    </source>
</evidence>
<evidence type="ECO:0000256" key="3">
    <source>
        <dbReference type="ARBA" id="ARBA00022729"/>
    </source>
</evidence>
<sequence>MKKRYLLGALLGMMGLLLGAGTCISQPVAVDEVKTIDSETLTIGLEGTYAPFSYRDHGKLTGYEVEVAKAVAKEMHLKPKFVVTKWDSLLTGLDSRRYDVIFNNVGITKERQHRYIFAEPYLYSKTVLIQKKSDKMKHLKDIKGRKMAQSTSSNFGQLAKQNGAKIVAIPGMVEAMNLIKSGRADGELNDAGAFERWHQSNPKAKIKAVNLDKDVPPIPAAPMLNKKDTPLQHEMNRAIQKLAKDGTLKKLSNKYFHMDLTKV</sequence>
<comment type="caution">
    <text evidence="7">The sequence shown here is derived from an EMBL/GenBank/DDBJ whole genome shotgun (WGS) entry which is preliminary data.</text>
</comment>
<feature type="signal peptide" evidence="5">
    <location>
        <begin position="1"/>
        <end position="25"/>
    </location>
</feature>
<protein>
    <recommendedName>
        <fullName evidence="6">Solute-binding protein family 3/N-terminal domain-containing protein</fullName>
    </recommendedName>
</protein>
<comment type="subcellular location">
    <subcellularLocation>
        <location evidence="1">Cell envelope</location>
    </subcellularLocation>
</comment>
<dbReference type="Proteomes" id="UP000051655">
    <property type="component" value="Unassembled WGS sequence"/>
</dbReference>
<keyword evidence="8" id="KW-1185">Reference proteome</keyword>
<dbReference type="OrthoDB" id="8613538at2"/>
<dbReference type="EMBL" id="JQBP01000003">
    <property type="protein sequence ID" value="KRN74992.1"/>
    <property type="molecule type" value="Genomic_DNA"/>
</dbReference>
<evidence type="ECO:0000256" key="1">
    <source>
        <dbReference type="ARBA" id="ARBA00004196"/>
    </source>
</evidence>
<dbReference type="Gene3D" id="3.40.190.10">
    <property type="entry name" value="Periplasmic binding protein-like II"/>
    <property type="match status" value="2"/>
</dbReference>
<evidence type="ECO:0000256" key="2">
    <source>
        <dbReference type="ARBA" id="ARBA00010333"/>
    </source>
</evidence>